<evidence type="ECO:0000259" key="3">
    <source>
        <dbReference type="Pfam" id="PF18755"/>
    </source>
</evidence>
<dbReference type="InterPro" id="IPR040843">
    <property type="entry name" value="RAMA"/>
</dbReference>
<feature type="compositionally biased region" description="Basic and acidic residues" evidence="2">
    <location>
        <begin position="715"/>
        <end position="729"/>
    </location>
</feature>
<evidence type="ECO:0000313" key="5">
    <source>
        <dbReference type="Proteomes" id="UP001146120"/>
    </source>
</evidence>
<dbReference type="EMBL" id="DAKRPA010000219">
    <property type="protein sequence ID" value="DAZ95081.1"/>
    <property type="molecule type" value="Genomic_DNA"/>
</dbReference>
<proteinExistence type="predicted"/>
<evidence type="ECO:0000256" key="2">
    <source>
        <dbReference type="SAM" id="MobiDB-lite"/>
    </source>
</evidence>
<feature type="compositionally biased region" description="Basic and acidic residues" evidence="2">
    <location>
        <begin position="234"/>
        <end position="256"/>
    </location>
</feature>
<comment type="caution">
    <text evidence="4">The sequence shown here is derived from an EMBL/GenBank/DDBJ whole genome shotgun (WGS) entry which is preliminary data.</text>
</comment>
<keyword evidence="1" id="KW-0175">Coiled coil</keyword>
<dbReference type="AlphaFoldDB" id="A0AAV2YMN8"/>
<feature type="compositionally biased region" description="Polar residues" evidence="2">
    <location>
        <begin position="901"/>
        <end position="913"/>
    </location>
</feature>
<feature type="region of interest" description="Disordered" evidence="2">
    <location>
        <begin position="689"/>
        <end position="842"/>
    </location>
</feature>
<feature type="compositionally biased region" description="Low complexity" evidence="2">
    <location>
        <begin position="744"/>
        <end position="776"/>
    </location>
</feature>
<keyword evidence="5" id="KW-1185">Reference proteome</keyword>
<feature type="compositionally biased region" description="Acidic residues" evidence="2">
    <location>
        <begin position="665"/>
        <end position="677"/>
    </location>
</feature>
<feature type="coiled-coil region" evidence="1">
    <location>
        <begin position="562"/>
        <end position="589"/>
    </location>
</feature>
<dbReference type="Proteomes" id="UP001146120">
    <property type="component" value="Unassembled WGS sequence"/>
</dbReference>
<feature type="region of interest" description="Disordered" evidence="2">
    <location>
        <begin position="892"/>
        <end position="1096"/>
    </location>
</feature>
<feature type="compositionally biased region" description="Pro residues" evidence="2">
    <location>
        <begin position="126"/>
        <end position="137"/>
    </location>
</feature>
<organism evidence="4 5">
    <name type="scientific">Lagenidium giganteum</name>
    <dbReference type="NCBI Taxonomy" id="4803"/>
    <lineage>
        <taxon>Eukaryota</taxon>
        <taxon>Sar</taxon>
        <taxon>Stramenopiles</taxon>
        <taxon>Oomycota</taxon>
        <taxon>Peronosporomycetes</taxon>
        <taxon>Pythiales</taxon>
        <taxon>Pythiaceae</taxon>
    </lineage>
</organism>
<feature type="compositionally biased region" description="Basic and acidic residues" evidence="2">
    <location>
        <begin position="931"/>
        <end position="1096"/>
    </location>
</feature>
<feature type="compositionally biased region" description="Low complexity" evidence="2">
    <location>
        <begin position="160"/>
        <end position="175"/>
    </location>
</feature>
<feature type="region of interest" description="Disordered" evidence="2">
    <location>
        <begin position="1128"/>
        <end position="1171"/>
    </location>
</feature>
<protein>
    <recommendedName>
        <fullName evidence="3">RAMA domain-containing protein</fullName>
    </recommendedName>
</protein>
<reference evidence="4" key="1">
    <citation type="submission" date="2022-11" db="EMBL/GenBank/DDBJ databases">
        <authorList>
            <person name="Morgan W.R."/>
            <person name="Tartar A."/>
        </authorList>
    </citation>
    <scope>NUCLEOTIDE SEQUENCE</scope>
    <source>
        <strain evidence="4">ARSEF 373</strain>
    </source>
</reference>
<feature type="compositionally biased region" description="Basic and acidic residues" evidence="2">
    <location>
        <begin position="138"/>
        <end position="152"/>
    </location>
</feature>
<gene>
    <name evidence="4" type="ORF">N0F65_002975</name>
</gene>
<sequence>MMADGRQILALLIQHKELVPGAKKIFVSYYRKRAFADLLLDGSLRFEDQVYVEPFSCAIQMKRSLNPSIKSDAAWHTIFATDPGVSLKELRDRLKARLQSQQSAPPPTGIFAALNQPSRSSTPQLPSHPPRSSPPPVPDRRRREPSQGRNDRASSPAPDTNVNTNSSANSSTRSRTTLIAPCGVCEKETNGTDVQPVASTLNWATQNSWFCHACVNQQQAQRVLVEASAASDAKQTDTQDDLKAMDGDNDNKDDGEQNLEKVASDFEAVSTADAGESTDDNAEPAPVDDAVVDVAREHRQQLLDVIQRLIDDFSSVARRAVILTGNTGALLVHLLRTRVVQLVESGKQEIASVCANVASADDDGVIVDALTKLFDLRHELLTSQEKFARTIKSVRKKTESLLRDSELELMTLEDARVAVTKAIVKGQRRIARQQEDLREHQRKMLLSKVVLESMRHRRRHIQSTNVTKRFLPPYRAVSKRMLTSSNHLVATVLTEKLQTMDKAIKEWEEKKNHFESMRATLTKKLSVVSVGKKRPRETDESSGPPVSLSVMTLPRVKMPLSRRLIERQLANYDANLEELERKRSHAVASLQNVLQVLREEDFRADLIDATVQLLERCGVKSVVEEIAQTSDAEKDGDQVEAPTSNDDERDAKRQNTTVDGAGVADEPEEDVSEDADQDVEMDAVNNAADEGSAEVDADATEAAPKAASEALTTARDSDDRHEQHARALESHSTAEAGAEDKAVDTTATTTKAADATETSTEATTTRKAPSTDTATTPQPPTRQAELIILDASDDDAEEDTTTAASKTAQQPAQPRPTTSTAQAKASPPATAHRADNSSDTTVPIVRPIAIPPHMVHAAELSSVLDNERRARQSHERLRLLRSQLQRERLLREEEEQRKLAATQSSPAPGTRSSAMAVKQQPAQPPQQTINRARDMLRQEQQENRRRVEQQQERLDDQTLMDELQHQNRRLADEQQRAEQERRLEELYRKQEMERQRQQQHRQQEEQQQRVEKLRHKHEEELALREEERKARQAQKQRLEELHRAQQQKRAEQQRRLEELHVKQEEQRQRQQEQRQKEEQQRLRNEHVQRSRLEALDQQRVLMERQRTAMHSATVFQHPSYMAQQGMLHQSVLSSHQPTAPPQQQQQSPDAIDETLPQCPEWGNQPPPPPWP</sequence>
<dbReference type="Pfam" id="PF18755">
    <property type="entry name" value="RAMA"/>
    <property type="match status" value="1"/>
</dbReference>
<feature type="coiled-coil region" evidence="1">
    <location>
        <begin position="490"/>
        <end position="524"/>
    </location>
</feature>
<evidence type="ECO:0000256" key="1">
    <source>
        <dbReference type="SAM" id="Coils"/>
    </source>
</evidence>
<feature type="region of interest" description="Disordered" evidence="2">
    <location>
        <begin position="228"/>
        <end position="256"/>
    </location>
</feature>
<evidence type="ECO:0000313" key="4">
    <source>
        <dbReference type="EMBL" id="DAZ95081.1"/>
    </source>
</evidence>
<feature type="region of interest" description="Disordered" evidence="2">
    <location>
        <begin position="628"/>
        <end position="677"/>
    </location>
</feature>
<name>A0AAV2YMN8_9STRA</name>
<feature type="compositionally biased region" description="Polar residues" evidence="2">
    <location>
        <begin position="806"/>
        <end position="823"/>
    </location>
</feature>
<accession>A0AAV2YMN8</accession>
<feature type="domain" description="RAMA" evidence="3">
    <location>
        <begin position="9"/>
        <end position="99"/>
    </location>
</feature>
<reference evidence="4" key="2">
    <citation type="journal article" date="2023" name="Microbiol Resour">
        <title>Decontamination and Annotation of the Draft Genome Sequence of the Oomycete Lagenidium giganteum ARSEF 373.</title>
        <authorList>
            <person name="Morgan W.R."/>
            <person name="Tartar A."/>
        </authorList>
    </citation>
    <scope>NUCLEOTIDE SEQUENCE</scope>
    <source>
        <strain evidence="4">ARSEF 373</strain>
    </source>
</reference>
<feature type="compositionally biased region" description="Acidic residues" evidence="2">
    <location>
        <begin position="791"/>
        <end position="800"/>
    </location>
</feature>
<feature type="compositionally biased region" description="Low complexity" evidence="2">
    <location>
        <begin position="700"/>
        <end position="714"/>
    </location>
</feature>
<feature type="region of interest" description="Disordered" evidence="2">
    <location>
        <begin position="96"/>
        <end position="175"/>
    </location>
</feature>
<feature type="coiled-coil region" evidence="1">
    <location>
        <begin position="395"/>
        <end position="443"/>
    </location>
</feature>